<evidence type="ECO:0000313" key="1">
    <source>
        <dbReference type="Proteomes" id="UP000887564"/>
    </source>
</evidence>
<name>A0A914S824_PAREQ</name>
<protein>
    <submittedName>
        <fullName evidence="2">Ovule protein</fullName>
    </submittedName>
</protein>
<dbReference type="Proteomes" id="UP000887564">
    <property type="component" value="Unplaced"/>
</dbReference>
<dbReference type="AlphaFoldDB" id="A0A914S824"/>
<keyword evidence="1" id="KW-1185">Reference proteome</keyword>
<organism evidence="1 2">
    <name type="scientific">Parascaris equorum</name>
    <name type="common">Equine roundworm</name>
    <dbReference type="NCBI Taxonomy" id="6256"/>
    <lineage>
        <taxon>Eukaryota</taxon>
        <taxon>Metazoa</taxon>
        <taxon>Ecdysozoa</taxon>
        <taxon>Nematoda</taxon>
        <taxon>Chromadorea</taxon>
        <taxon>Rhabditida</taxon>
        <taxon>Spirurina</taxon>
        <taxon>Ascaridomorpha</taxon>
        <taxon>Ascaridoidea</taxon>
        <taxon>Ascarididae</taxon>
        <taxon>Parascaris</taxon>
    </lineage>
</organism>
<reference evidence="2" key="1">
    <citation type="submission" date="2022-11" db="UniProtKB">
        <authorList>
            <consortium name="WormBaseParasite"/>
        </authorList>
    </citation>
    <scope>IDENTIFICATION</scope>
</reference>
<evidence type="ECO:0000313" key="2">
    <source>
        <dbReference type="WBParaSite" id="PEQ_0001034601-mRNA-1"/>
    </source>
</evidence>
<proteinExistence type="predicted"/>
<dbReference type="WBParaSite" id="PEQ_0001034601-mRNA-1">
    <property type="protein sequence ID" value="PEQ_0001034601-mRNA-1"/>
    <property type="gene ID" value="PEQ_0001034601"/>
</dbReference>
<sequence>LLEQHSNSFSKNLLLPASKRFSRLRRRYLSKQCSLQSHIYPIIESTLRKKKPLYLTCIYNFHVCIAACENRTTLRHHS</sequence>
<accession>A0A914S824</accession>